<keyword evidence="12" id="KW-1185">Reference proteome</keyword>
<dbReference type="Pfam" id="PF00072">
    <property type="entry name" value="Response_reg"/>
    <property type="match status" value="1"/>
</dbReference>
<comment type="catalytic activity">
    <reaction evidence="1">
        <text>ATP + protein L-histidine = ADP + protein N-phospho-L-histidine.</text>
        <dbReference type="EC" id="2.7.13.3"/>
    </reaction>
</comment>
<dbReference type="InterPro" id="IPR001610">
    <property type="entry name" value="PAC"/>
</dbReference>
<dbReference type="PROSITE" id="PS50110">
    <property type="entry name" value="RESPONSE_REGULATORY"/>
    <property type="match status" value="1"/>
</dbReference>
<dbReference type="OrthoDB" id="9815750at2"/>
<dbReference type="SMART" id="SM00387">
    <property type="entry name" value="HATPase_c"/>
    <property type="match status" value="1"/>
</dbReference>
<dbReference type="EMBL" id="CP015217">
    <property type="protein sequence ID" value="AOP33789.1"/>
    <property type="molecule type" value="Genomic_DNA"/>
</dbReference>
<dbReference type="InterPro" id="IPR036890">
    <property type="entry name" value="HATPase_C_sf"/>
</dbReference>
<evidence type="ECO:0000256" key="4">
    <source>
        <dbReference type="ARBA" id="ARBA00022679"/>
    </source>
</evidence>
<dbReference type="PRINTS" id="PR00344">
    <property type="entry name" value="BCTRLSENSOR"/>
</dbReference>
<dbReference type="InterPro" id="IPR013655">
    <property type="entry name" value="PAS_fold_3"/>
</dbReference>
<evidence type="ECO:0000259" key="7">
    <source>
        <dbReference type="PROSITE" id="PS50109"/>
    </source>
</evidence>
<evidence type="ECO:0000256" key="1">
    <source>
        <dbReference type="ARBA" id="ARBA00000085"/>
    </source>
</evidence>
<dbReference type="SUPFAM" id="SSF55785">
    <property type="entry name" value="PYP-like sensor domain (PAS domain)"/>
    <property type="match status" value="2"/>
</dbReference>
<evidence type="ECO:0000313" key="12">
    <source>
        <dbReference type="Proteomes" id="UP000094197"/>
    </source>
</evidence>
<dbReference type="SMART" id="SM00086">
    <property type="entry name" value="PAC"/>
    <property type="match status" value="2"/>
</dbReference>
<accession>A0A1D7UW10</accession>
<dbReference type="Pfam" id="PF00512">
    <property type="entry name" value="HisKA"/>
    <property type="match status" value="1"/>
</dbReference>
<dbReference type="AlphaFoldDB" id="A0A1D7UW10"/>
<dbReference type="Pfam" id="PF08447">
    <property type="entry name" value="PAS_3"/>
    <property type="match status" value="2"/>
</dbReference>
<keyword evidence="4" id="KW-0808">Transferase</keyword>
<dbReference type="EC" id="2.7.13.3" evidence="2"/>
<feature type="domain" description="Histidine kinase" evidence="7">
    <location>
        <begin position="308"/>
        <end position="530"/>
    </location>
</feature>
<feature type="domain" description="PAC" evidence="10">
    <location>
        <begin position="115"/>
        <end position="167"/>
    </location>
</feature>
<dbReference type="SUPFAM" id="SSF52172">
    <property type="entry name" value="CheY-like"/>
    <property type="match status" value="1"/>
</dbReference>
<dbReference type="CDD" id="cd00130">
    <property type="entry name" value="PAS"/>
    <property type="match status" value="2"/>
</dbReference>
<dbReference type="InterPro" id="IPR003661">
    <property type="entry name" value="HisK_dim/P_dom"/>
</dbReference>
<feature type="domain" description="PAS" evidence="9">
    <location>
        <begin position="41"/>
        <end position="111"/>
    </location>
</feature>
<evidence type="ECO:0000259" key="10">
    <source>
        <dbReference type="PROSITE" id="PS50113"/>
    </source>
</evidence>
<evidence type="ECO:0000256" key="2">
    <source>
        <dbReference type="ARBA" id="ARBA00012438"/>
    </source>
</evidence>
<dbReference type="Pfam" id="PF02518">
    <property type="entry name" value="HATPase_c"/>
    <property type="match status" value="1"/>
</dbReference>
<dbReference type="PROSITE" id="PS50112">
    <property type="entry name" value="PAS"/>
    <property type="match status" value="2"/>
</dbReference>
<dbReference type="Gene3D" id="3.40.50.2300">
    <property type="match status" value="1"/>
</dbReference>
<evidence type="ECO:0000256" key="6">
    <source>
        <dbReference type="PROSITE-ProRule" id="PRU00169"/>
    </source>
</evidence>
<dbReference type="KEGG" id="laj:A0128_08000"/>
<dbReference type="InterPro" id="IPR000014">
    <property type="entry name" value="PAS"/>
</dbReference>
<dbReference type="SUPFAM" id="SSF55874">
    <property type="entry name" value="ATPase domain of HSP90 chaperone/DNA topoisomerase II/histidine kinase"/>
    <property type="match status" value="1"/>
</dbReference>
<dbReference type="PROSITE" id="PS50113">
    <property type="entry name" value="PAC"/>
    <property type="match status" value="2"/>
</dbReference>
<feature type="domain" description="Response regulatory" evidence="8">
    <location>
        <begin position="553"/>
        <end position="669"/>
    </location>
</feature>
<dbReference type="InterPro" id="IPR000700">
    <property type="entry name" value="PAS-assoc_C"/>
</dbReference>
<dbReference type="NCBIfam" id="TIGR00229">
    <property type="entry name" value="sensory_box"/>
    <property type="match status" value="2"/>
</dbReference>
<evidence type="ECO:0000313" key="11">
    <source>
        <dbReference type="EMBL" id="AOP33789.1"/>
    </source>
</evidence>
<dbReference type="Gene3D" id="1.10.287.130">
    <property type="match status" value="1"/>
</dbReference>
<evidence type="ECO:0000259" key="8">
    <source>
        <dbReference type="PROSITE" id="PS50110"/>
    </source>
</evidence>
<dbReference type="GO" id="GO:0000155">
    <property type="term" value="F:phosphorelay sensor kinase activity"/>
    <property type="evidence" value="ECO:0007669"/>
    <property type="project" value="InterPro"/>
</dbReference>
<dbReference type="Proteomes" id="UP000094197">
    <property type="component" value="Chromosome 1"/>
</dbReference>
<dbReference type="InterPro" id="IPR004358">
    <property type="entry name" value="Sig_transdc_His_kin-like_C"/>
</dbReference>
<dbReference type="SMART" id="SM00091">
    <property type="entry name" value="PAS"/>
    <property type="match status" value="2"/>
</dbReference>
<feature type="domain" description="PAS" evidence="9">
    <location>
        <begin position="168"/>
        <end position="226"/>
    </location>
</feature>
<name>A0A1D7UW10_9LEPT</name>
<dbReference type="SMART" id="SM00388">
    <property type="entry name" value="HisKA"/>
    <property type="match status" value="1"/>
</dbReference>
<dbReference type="Gene3D" id="3.30.565.10">
    <property type="entry name" value="Histidine kinase-like ATPase, C-terminal domain"/>
    <property type="match status" value="1"/>
</dbReference>
<dbReference type="SUPFAM" id="SSF47384">
    <property type="entry name" value="Homodimeric domain of signal transducing histidine kinase"/>
    <property type="match status" value="1"/>
</dbReference>
<gene>
    <name evidence="11" type="ORF">A0128_08000</name>
</gene>
<feature type="domain" description="PAC" evidence="10">
    <location>
        <begin position="243"/>
        <end position="295"/>
    </location>
</feature>
<dbReference type="PANTHER" id="PTHR43304">
    <property type="entry name" value="PHYTOCHROME-LIKE PROTEIN CPH1"/>
    <property type="match status" value="1"/>
</dbReference>
<dbReference type="InterPro" id="IPR005467">
    <property type="entry name" value="His_kinase_dom"/>
</dbReference>
<keyword evidence="5 11" id="KW-0418">Kinase</keyword>
<feature type="modified residue" description="4-aspartylphosphate" evidence="6">
    <location>
        <position position="604"/>
    </location>
</feature>
<dbReference type="InterPro" id="IPR001789">
    <property type="entry name" value="Sig_transdc_resp-reg_receiver"/>
</dbReference>
<dbReference type="CDD" id="cd00082">
    <property type="entry name" value="HisKA"/>
    <property type="match status" value="1"/>
</dbReference>
<evidence type="ECO:0000256" key="5">
    <source>
        <dbReference type="ARBA" id="ARBA00022777"/>
    </source>
</evidence>
<dbReference type="SMART" id="SM00448">
    <property type="entry name" value="REC"/>
    <property type="match status" value="1"/>
</dbReference>
<dbReference type="InterPro" id="IPR052162">
    <property type="entry name" value="Sensor_kinase/Photoreceptor"/>
</dbReference>
<reference evidence="11 12" key="1">
    <citation type="submission" date="2016-04" db="EMBL/GenBank/DDBJ databases">
        <title>Complete genome seqeunce of Leptospira alstonii serovar Room22.</title>
        <authorList>
            <person name="Nally J.E."/>
            <person name="Bayles D.O."/>
            <person name="Hurley D."/>
            <person name="Fanning S."/>
            <person name="McMahon B.J."/>
            <person name="Arent Z."/>
        </authorList>
    </citation>
    <scope>NUCLEOTIDE SEQUENCE [LARGE SCALE GENOMIC DNA]</scope>
    <source>
        <strain evidence="11 12">GWTS #1</strain>
    </source>
</reference>
<proteinExistence type="predicted"/>
<protein>
    <recommendedName>
        <fullName evidence="2">histidine kinase</fullName>
        <ecNumber evidence="2">2.7.13.3</ecNumber>
    </recommendedName>
</protein>
<dbReference type="Gene3D" id="3.30.450.20">
    <property type="entry name" value="PAS domain"/>
    <property type="match status" value="2"/>
</dbReference>
<keyword evidence="3 6" id="KW-0597">Phosphoprotein</keyword>
<organism evidence="11 12">
    <name type="scientific">Leptospira tipperaryensis</name>
    <dbReference type="NCBI Taxonomy" id="2564040"/>
    <lineage>
        <taxon>Bacteria</taxon>
        <taxon>Pseudomonadati</taxon>
        <taxon>Spirochaetota</taxon>
        <taxon>Spirochaetia</taxon>
        <taxon>Leptospirales</taxon>
        <taxon>Leptospiraceae</taxon>
        <taxon>Leptospira</taxon>
    </lineage>
</organism>
<dbReference type="InterPro" id="IPR035965">
    <property type="entry name" value="PAS-like_dom_sf"/>
</dbReference>
<dbReference type="PANTHER" id="PTHR43304:SF1">
    <property type="entry name" value="PAC DOMAIN-CONTAINING PROTEIN"/>
    <property type="match status" value="1"/>
</dbReference>
<sequence length="672" mass="76541">MQDCDEEVRNSTEDCAPIKSEDSFLAESEKKFLTDHKKAAKELNFFEAVNKSANGFAVLGLDGTWIHLNPALTKIVGYSKEELLGMNFQSITHPDDLEWNLRLISELLNGKRDSFKIEKRYKHKNGYYVWIQMEVSLISQNKGTSGYLISQIQEITERKAAETALKESEARFRQLAETIDEVFWMKEAKTNQLLYVSPAYERIWGLTLSSLYENPDSWLQSIHPDDLHLVMCAIDRQKEQVDFNERFRIQHSDGSERWIRIQSFQIFDSLGKLDRIVGVARDVTKQHELEKQLAHSQRMESIGSLAGGVAHDFNNILTVIMGFASLLDQNPNDPQKVKQSVQIIQRASERGASLIKQLLTLARKTESYFKSVSFNDLIREAVKIARATFPKSILITTYLEKNPIYIHADYTQIHQIFVNLIINAKDAMIEGGELSISLKEVSGESIVFPEKEKRNSRYALLEIEDTGIGMDEETKRKIFDPFFTTKEVGKGTGLGLALVYGIVENHKGLIQVESVFGKGTIFRVYLPIEERAATGNFSSQDVPEIPKQKNDQTILLVEDEPMIREPLTNYLSRIGYKVLAAKDGEEALSVFFQNRDRIQIVLCDLNLPKINGLEVLKKIRAADSSLFLVLASGYIDPQCKSEMDLLGLNSVIQKPYDFKTILKILQEFQFKN</sequence>
<evidence type="ECO:0000256" key="3">
    <source>
        <dbReference type="ARBA" id="ARBA00022553"/>
    </source>
</evidence>
<dbReference type="RefSeq" id="WP_069607022.1">
    <property type="nucleotide sequence ID" value="NZ_CP015217.1"/>
</dbReference>
<dbReference type="CDD" id="cd00156">
    <property type="entry name" value="REC"/>
    <property type="match status" value="1"/>
</dbReference>
<dbReference type="InterPro" id="IPR011006">
    <property type="entry name" value="CheY-like_superfamily"/>
</dbReference>
<dbReference type="InterPro" id="IPR036097">
    <property type="entry name" value="HisK_dim/P_sf"/>
</dbReference>
<dbReference type="PROSITE" id="PS50109">
    <property type="entry name" value="HIS_KIN"/>
    <property type="match status" value="1"/>
</dbReference>
<evidence type="ECO:0000259" key="9">
    <source>
        <dbReference type="PROSITE" id="PS50112"/>
    </source>
</evidence>
<dbReference type="InterPro" id="IPR003594">
    <property type="entry name" value="HATPase_dom"/>
</dbReference>